<dbReference type="GO" id="GO:0000026">
    <property type="term" value="F:alpha-1,2-mannosyltransferase activity"/>
    <property type="evidence" value="ECO:0007669"/>
    <property type="project" value="TreeGrafter"/>
</dbReference>
<dbReference type="Proteomes" id="UP000002037">
    <property type="component" value="Unassembled WGS sequence"/>
</dbReference>
<sequence length="777" mass="90950">MINFHFSFSKFLIYSSGLIFFFSLIYFFIFESLYLSPTSQELFSSSFLLVFFFFILLTFVHFFFIISHVVYITTMIAFPLSSKMIRYALITLLSLTFINIFVALQRSPSDAIFSSRNIMNKVSDIKQALTMKQSVLTDEDNEVYSLVGYHQDLDTNLVVVQKNYLNDKFVASDRVGHFWNFLQTSNFDRDSNYDLKLINGYNYKKMIKSLNEETELQLTNSFVDQYRMENKFVEAFKQFFTDLFKTIEDCKPDIGSINNEQHYPNSDKLVKYYQLVNKLSDEDMKKINVDRLLTRKGKIPLYGGHLREQYTDELIRNKELLSMYLTLSDAEVTSLKNSHKKFLKKMMQDWPEDLFKFNKFNKFMKGDGIVYLGGGKYDQLAFLSIKMLRDNGSRLPVEVIVPYAKEYDVQFCDRVLPTLNGRCKLMTDYLPKSYIDQIKGFQLKNIAILISSFKRILYLDADNIPIKNPDAFFTNKPFTDKHLVLWPDLWRRSTSPDFYKIADIDVDSGFKMRNSYIQGDPRGKRTDPVFYSFHDCKGTIPEASSETGQILINKSIHFKTLVLSMYYNFYGPDFFYPLLSQGAAGEGDKETFIAAAHKLNLPYYQVTEFPREFGPVNDHTKKHEIFAMGQYDPIIDYYMSTKSDGGVDYDSTLPENYAKSDQDDTYSNYDFHLHRSSSLFFLHANWPKYYLERLFLHNYFENRGPVTNHGDRRRMYGSELKKELGGYDFESKIMKQLLWCYCEEPMIDMTGVPETGSSKRKDVCRAITHHMDFLKTG</sequence>
<dbReference type="Pfam" id="PF11051">
    <property type="entry name" value="Mannosyl_trans3"/>
    <property type="match status" value="1"/>
</dbReference>
<keyword evidence="5 10" id="KW-0812">Transmembrane</keyword>
<protein>
    <recommendedName>
        <fullName evidence="13">Alpha-1,2-mannosyltransferase</fullName>
    </recommendedName>
</protein>
<proteinExistence type="inferred from homology"/>
<evidence type="ECO:0000256" key="10">
    <source>
        <dbReference type="SAM" id="Phobius"/>
    </source>
</evidence>
<feature type="transmembrane region" description="Helical" evidence="10">
    <location>
        <begin position="84"/>
        <end position="104"/>
    </location>
</feature>
<dbReference type="VEuPathDB" id="FungiDB:CTRG_01215"/>
<keyword evidence="9 10" id="KW-0472">Membrane</keyword>
<keyword evidence="4" id="KW-0808">Transferase</keyword>
<comment type="similarity">
    <text evidence="3">Belongs to the MNN1/MNT family.</text>
</comment>
<dbReference type="UniPathway" id="UPA00378"/>
<dbReference type="PANTHER" id="PTHR31646">
    <property type="entry name" value="ALPHA-1,2-MANNOSYLTRANSFERASE MNN2"/>
    <property type="match status" value="1"/>
</dbReference>
<dbReference type="AlphaFoldDB" id="C5M5T5"/>
<evidence type="ECO:0000313" key="12">
    <source>
        <dbReference type="Proteomes" id="UP000002037"/>
    </source>
</evidence>
<dbReference type="KEGG" id="ctp:CTRG_01215"/>
<dbReference type="GeneID" id="8297484"/>
<evidence type="ECO:0000256" key="6">
    <source>
        <dbReference type="ARBA" id="ARBA00022968"/>
    </source>
</evidence>
<gene>
    <name evidence="11" type="ORF">CTRG_01215</name>
</gene>
<evidence type="ECO:0000256" key="1">
    <source>
        <dbReference type="ARBA" id="ARBA00004323"/>
    </source>
</evidence>
<dbReference type="PANTHER" id="PTHR31646:SF1">
    <property type="entry name" value="ALPHA-1,2-MANNOSYLTRANSFERASE MNN2"/>
    <property type="match status" value="1"/>
</dbReference>
<evidence type="ECO:0000313" key="11">
    <source>
        <dbReference type="EMBL" id="EER34355.1"/>
    </source>
</evidence>
<dbReference type="HOGENOM" id="CLU_013298_1_0_1"/>
<keyword evidence="12" id="KW-1185">Reference proteome</keyword>
<keyword evidence="6" id="KW-0735">Signal-anchor</keyword>
<evidence type="ECO:0000256" key="9">
    <source>
        <dbReference type="ARBA" id="ARBA00023136"/>
    </source>
</evidence>
<accession>C5M5T5</accession>
<keyword evidence="7 10" id="KW-1133">Transmembrane helix</keyword>
<comment type="pathway">
    <text evidence="2">Protein modification; protein glycosylation.</text>
</comment>
<dbReference type="eggNOG" id="ENOG502SJ0W">
    <property type="taxonomic scope" value="Eukaryota"/>
</dbReference>
<keyword evidence="8" id="KW-0333">Golgi apparatus</keyword>
<dbReference type="GO" id="GO:0046354">
    <property type="term" value="P:mannan biosynthetic process"/>
    <property type="evidence" value="ECO:0007669"/>
    <property type="project" value="TreeGrafter"/>
</dbReference>
<feature type="transmembrane region" description="Helical" evidence="10">
    <location>
        <begin position="47"/>
        <end position="72"/>
    </location>
</feature>
<dbReference type="InterPro" id="IPR029044">
    <property type="entry name" value="Nucleotide-diphossugar_trans"/>
</dbReference>
<dbReference type="SUPFAM" id="SSF53448">
    <property type="entry name" value="Nucleotide-diphospho-sugar transferases"/>
    <property type="match status" value="1"/>
</dbReference>
<evidence type="ECO:0000256" key="5">
    <source>
        <dbReference type="ARBA" id="ARBA00022692"/>
    </source>
</evidence>
<organism evidence="11 12">
    <name type="scientific">Candida tropicalis (strain ATCC MYA-3404 / T1)</name>
    <name type="common">Yeast</name>
    <dbReference type="NCBI Taxonomy" id="294747"/>
    <lineage>
        <taxon>Eukaryota</taxon>
        <taxon>Fungi</taxon>
        <taxon>Dikarya</taxon>
        <taxon>Ascomycota</taxon>
        <taxon>Saccharomycotina</taxon>
        <taxon>Pichiomycetes</taxon>
        <taxon>Debaryomycetaceae</taxon>
        <taxon>Candida/Lodderomyces clade</taxon>
        <taxon>Candida</taxon>
    </lineage>
</organism>
<evidence type="ECO:0000256" key="2">
    <source>
        <dbReference type="ARBA" id="ARBA00004922"/>
    </source>
</evidence>
<evidence type="ECO:0000256" key="7">
    <source>
        <dbReference type="ARBA" id="ARBA00022989"/>
    </source>
</evidence>
<evidence type="ECO:0000256" key="3">
    <source>
        <dbReference type="ARBA" id="ARBA00009105"/>
    </source>
</evidence>
<feature type="transmembrane region" description="Helical" evidence="10">
    <location>
        <begin position="12"/>
        <end position="35"/>
    </location>
</feature>
<comment type="subcellular location">
    <subcellularLocation>
        <location evidence="1">Golgi apparatus membrane</location>
        <topology evidence="1">Single-pass type II membrane protein</topology>
    </subcellularLocation>
</comment>
<dbReference type="GO" id="GO:0000139">
    <property type="term" value="C:Golgi membrane"/>
    <property type="evidence" value="ECO:0007669"/>
    <property type="project" value="UniProtKB-SubCell"/>
</dbReference>
<dbReference type="RefSeq" id="XP_002546910.1">
    <property type="nucleotide sequence ID" value="XM_002546864.1"/>
</dbReference>
<name>C5M5T5_CANTT</name>
<dbReference type="OrthoDB" id="430354at2759"/>
<dbReference type="EMBL" id="GG692396">
    <property type="protein sequence ID" value="EER34355.1"/>
    <property type="molecule type" value="Genomic_DNA"/>
</dbReference>
<evidence type="ECO:0000256" key="8">
    <source>
        <dbReference type="ARBA" id="ARBA00023034"/>
    </source>
</evidence>
<evidence type="ECO:0000256" key="4">
    <source>
        <dbReference type="ARBA" id="ARBA00022679"/>
    </source>
</evidence>
<dbReference type="InterPro" id="IPR022751">
    <property type="entry name" value="Alpha_mannosyltransferase"/>
</dbReference>
<reference evidence="11 12" key="1">
    <citation type="journal article" date="2009" name="Nature">
        <title>Evolution of pathogenicity and sexual reproduction in eight Candida genomes.</title>
        <authorList>
            <person name="Butler G."/>
            <person name="Rasmussen M.D."/>
            <person name="Lin M.F."/>
            <person name="Santos M.A."/>
            <person name="Sakthikumar S."/>
            <person name="Munro C.A."/>
            <person name="Rheinbay E."/>
            <person name="Grabherr M."/>
            <person name="Forche A."/>
            <person name="Reedy J.L."/>
            <person name="Agrafioti I."/>
            <person name="Arnaud M.B."/>
            <person name="Bates S."/>
            <person name="Brown A.J."/>
            <person name="Brunke S."/>
            <person name="Costanzo M.C."/>
            <person name="Fitzpatrick D.A."/>
            <person name="de Groot P.W."/>
            <person name="Harris D."/>
            <person name="Hoyer L.L."/>
            <person name="Hube B."/>
            <person name="Klis F.M."/>
            <person name="Kodira C."/>
            <person name="Lennard N."/>
            <person name="Logue M.E."/>
            <person name="Martin R."/>
            <person name="Neiman A.M."/>
            <person name="Nikolaou E."/>
            <person name="Quail M.A."/>
            <person name="Quinn J."/>
            <person name="Santos M.C."/>
            <person name="Schmitzberger F.F."/>
            <person name="Sherlock G."/>
            <person name="Shah P."/>
            <person name="Silverstein K.A."/>
            <person name="Skrzypek M.S."/>
            <person name="Soll D."/>
            <person name="Staggs R."/>
            <person name="Stansfield I."/>
            <person name="Stumpf M.P."/>
            <person name="Sudbery P.E."/>
            <person name="Srikantha T."/>
            <person name="Zeng Q."/>
            <person name="Berman J."/>
            <person name="Berriman M."/>
            <person name="Heitman J."/>
            <person name="Gow N.A."/>
            <person name="Lorenz M.C."/>
            <person name="Birren B.W."/>
            <person name="Kellis M."/>
            <person name="Cuomo C.A."/>
        </authorList>
    </citation>
    <scope>NUCLEOTIDE SEQUENCE [LARGE SCALE GENOMIC DNA]</scope>
    <source>
        <strain evidence="12">ATCC MYA-3404 / T1</strain>
    </source>
</reference>
<evidence type="ECO:0008006" key="13">
    <source>
        <dbReference type="Google" id="ProtNLM"/>
    </source>
</evidence>
<dbReference type="STRING" id="294747.C5M5T5"/>